<gene>
    <name evidence="1" type="ORF">MCHLO_06106</name>
</gene>
<accession>A0ABQ0LDW6</accession>
<evidence type="ECO:0000313" key="1">
    <source>
        <dbReference type="EMBL" id="GAT48727.1"/>
    </source>
</evidence>
<organism evidence="1 2">
    <name type="scientific">Mycena chlorophos</name>
    <name type="common">Agaric fungus</name>
    <name type="synonym">Agaricus chlorophos</name>
    <dbReference type="NCBI Taxonomy" id="658473"/>
    <lineage>
        <taxon>Eukaryota</taxon>
        <taxon>Fungi</taxon>
        <taxon>Dikarya</taxon>
        <taxon>Basidiomycota</taxon>
        <taxon>Agaricomycotina</taxon>
        <taxon>Agaricomycetes</taxon>
        <taxon>Agaricomycetidae</taxon>
        <taxon>Agaricales</taxon>
        <taxon>Marasmiineae</taxon>
        <taxon>Mycenaceae</taxon>
        <taxon>Mycena</taxon>
    </lineage>
</organism>
<sequence length="293" mass="32552">MGDFIRNNVHSFIALSFYATSYSFSIKNEAQSRQFCSAMAAYNPQLPFASGSAPFNYGTTSLPPHPAYSDRVSATGQVTPEDARPSAWLDLHVAIDSASTCRDCGIHLRRKPRPHRTPATQRCSLNIVRNGTTPTAQEIADFDFTLVLYTADNRPHGQLFRKPEMGGTSLQFAPTRENPNNYFFTLVDARQNAAHHPFGFVQEGQPDGDVVWFRSFGEFDRNIRIQVTPGNSMAVLHRLPGTIQDNVQAYRLGDPTRHAGHWRFPTGLITPTEGQSEALIVMASIIVFSGLHQ</sequence>
<proteinExistence type="predicted"/>
<dbReference type="Proteomes" id="UP000815677">
    <property type="component" value="Unassembled WGS sequence"/>
</dbReference>
<name>A0ABQ0LDW6_MYCCL</name>
<keyword evidence="2" id="KW-1185">Reference proteome</keyword>
<reference evidence="1" key="1">
    <citation type="submission" date="2014-09" db="EMBL/GenBank/DDBJ databases">
        <title>Genome sequence of the luminous mushroom Mycena chlorophos for searching fungal bioluminescence genes.</title>
        <authorList>
            <person name="Tanaka Y."/>
            <person name="Kasuga D."/>
            <person name="Oba Y."/>
            <person name="Hase S."/>
            <person name="Sato K."/>
            <person name="Oba Y."/>
            <person name="Sakakibara Y."/>
        </authorList>
    </citation>
    <scope>NUCLEOTIDE SEQUENCE</scope>
</reference>
<protein>
    <submittedName>
        <fullName evidence="1">Uncharacterized protein</fullName>
    </submittedName>
</protein>
<evidence type="ECO:0000313" key="2">
    <source>
        <dbReference type="Proteomes" id="UP000815677"/>
    </source>
</evidence>
<dbReference type="EMBL" id="DF844911">
    <property type="protein sequence ID" value="GAT48727.1"/>
    <property type="molecule type" value="Genomic_DNA"/>
</dbReference>